<evidence type="ECO:0000313" key="3">
    <source>
        <dbReference type="Proteomes" id="UP000324748"/>
    </source>
</evidence>
<dbReference type="AlphaFoldDB" id="A0A5B0M8K4"/>
<reference evidence="3 4" key="1">
    <citation type="submission" date="2019-05" db="EMBL/GenBank/DDBJ databases">
        <title>Emergence of the Ug99 lineage of the wheat stem rust pathogen through somatic hybridization.</title>
        <authorList>
            <person name="Li F."/>
            <person name="Upadhyaya N.M."/>
            <person name="Sperschneider J."/>
            <person name="Matny O."/>
            <person name="Nguyen-Phuc H."/>
            <person name="Mago R."/>
            <person name="Raley C."/>
            <person name="Miller M.E."/>
            <person name="Silverstein K.A.T."/>
            <person name="Henningsen E."/>
            <person name="Hirsch C.D."/>
            <person name="Visser B."/>
            <person name="Pretorius Z.A."/>
            <person name="Steffenson B.J."/>
            <person name="Schwessinger B."/>
            <person name="Dodds P.N."/>
            <person name="Figueroa M."/>
        </authorList>
    </citation>
    <scope>NUCLEOTIDE SEQUENCE [LARGE SCALE GENOMIC DNA]</scope>
    <source>
        <strain evidence="1">21-0</strain>
        <strain evidence="2 4">Ug99</strain>
    </source>
</reference>
<name>A0A5B0M8K4_PUCGR</name>
<evidence type="ECO:0000313" key="2">
    <source>
        <dbReference type="EMBL" id="KAA1086286.1"/>
    </source>
</evidence>
<dbReference type="Proteomes" id="UP000325313">
    <property type="component" value="Unassembled WGS sequence"/>
</dbReference>
<dbReference type="EMBL" id="VSWC01000170">
    <property type="protein sequence ID" value="KAA1072248.1"/>
    <property type="molecule type" value="Genomic_DNA"/>
</dbReference>
<dbReference type="EMBL" id="VDEP01000411">
    <property type="protein sequence ID" value="KAA1086286.1"/>
    <property type="molecule type" value="Genomic_DNA"/>
</dbReference>
<gene>
    <name evidence="1" type="ORF">PGT21_031042</name>
    <name evidence="2" type="ORF">PGTUg99_003479</name>
</gene>
<evidence type="ECO:0000313" key="4">
    <source>
        <dbReference type="Proteomes" id="UP000325313"/>
    </source>
</evidence>
<accession>A0A5B0M8K4</accession>
<proteinExistence type="predicted"/>
<sequence>MSYCARLRLAGQLFHRLLSGVHSQEMSYAGRSAKRPVVGLILTDRRSYQLA</sequence>
<dbReference type="Proteomes" id="UP000324748">
    <property type="component" value="Unassembled WGS sequence"/>
</dbReference>
<keyword evidence="3" id="KW-1185">Reference proteome</keyword>
<protein>
    <submittedName>
        <fullName evidence="1">Uncharacterized protein</fullName>
    </submittedName>
</protein>
<evidence type="ECO:0000313" key="1">
    <source>
        <dbReference type="EMBL" id="KAA1072248.1"/>
    </source>
</evidence>
<comment type="caution">
    <text evidence="1">The sequence shown here is derived from an EMBL/GenBank/DDBJ whole genome shotgun (WGS) entry which is preliminary data.</text>
</comment>
<organism evidence="1 3">
    <name type="scientific">Puccinia graminis f. sp. tritici</name>
    <dbReference type="NCBI Taxonomy" id="56615"/>
    <lineage>
        <taxon>Eukaryota</taxon>
        <taxon>Fungi</taxon>
        <taxon>Dikarya</taxon>
        <taxon>Basidiomycota</taxon>
        <taxon>Pucciniomycotina</taxon>
        <taxon>Pucciniomycetes</taxon>
        <taxon>Pucciniales</taxon>
        <taxon>Pucciniaceae</taxon>
        <taxon>Puccinia</taxon>
    </lineage>
</organism>